<feature type="transmembrane region" description="Helical" evidence="2">
    <location>
        <begin position="244"/>
        <end position="266"/>
    </location>
</feature>
<evidence type="ECO:0000256" key="2">
    <source>
        <dbReference type="SAM" id="Phobius"/>
    </source>
</evidence>
<evidence type="ECO:0000313" key="4">
    <source>
        <dbReference type="EMBL" id="KJY00466.1"/>
    </source>
</evidence>
<feature type="compositionally biased region" description="Low complexity" evidence="1">
    <location>
        <begin position="129"/>
        <end position="138"/>
    </location>
</feature>
<name>A0A0F4GW93_9PEZI</name>
<feature type="domain" description="N-acetyltransferase" evidence="3">
    <location>
        <begin position="249"/>
        <end position="391"/>
    </location>
</feature>
<feature type="compositionally biased region" description="Basic and acidic residues" evidence="1">
    <location>
        <begin position="152"/>
        <end position="176"/>
    </location>
</feature>
<dbReference type="Gene3D" id="3.40.630.30">
    <property type="match status" value="1"/>
</dbReference>
<reference evidence="4 5" key="1">
    <citation type="submission" date="2015-03" db="EMBL/GenBank/DDBJ databases">
        <title>RNA-seq based gene annotation and comparative genomics of four Zymoseptoria species reveal species-specific pathogenicity related genes and transposable element activity.</title>
        <authorList>
            <person name="Grandaubert J."/>
            <person name="Bhattacharyya A."/>
            <person name="Stukenbrock E.H."/>
        </authorList>
    </citation>
    <scope>NUCLEOTIDE SEQUENCE [LARGE SCALE GENOMIC DNA]</scope>
    <source>
        <strain evidence="4 5">Zb18110</strain>
    </source>
</reference>
<keyword evidence="2" id="KW-1133">Transmembrane helix</keyword>
<proteinExistence type="predicted"/>
<comment type="caution">
    <text evidence="4">The sequence shown here is derived from an EMBL/GenBank/DDBJ whole genome shotgun (WGS) entry which is preliminary data.</text>
</comment>
<sequence length="400" mass="44387">MRGHTHTHTHTHTRLQSKPYFDLDVGLANSAHSRSTSSASTTTSSTVFQQLSSSIPVTTSLSFTTPLKIAPTPEPTRVQLQRQRLQEQHARTPVSKAIPAFKTSAAFFASLRTNLRLHASPPPSPLSTPPSMRGSTTSLPPPSPLSFPALSMDDHDPTSDDHDDHDDHHHPPHDPLDGVPELTSYLTTDDAERTEGLKLVADSVAQQRQLANQTLLYNPANLAAMIALLSFAGRYVWNRYHHDYYILGMTVIGLIMAGMAGCRFATQGYLFAAEEINWEWVGDSDVLVTKFGEEVIAAVVIEWVSGESRQKRKKAWRGLIRAWTVRLKYRGKGVGSALLEEAVAEAKRKGAEGLEFAEDHANSRRVLPAFYNGYFDRQDRNARELLENLMQSSPGRGKRK</sequence>
<dbReference type="Pfam" id="PF00583">
    <property type="entry name" value="Acetyltransf_1"/>
    <property type="match status" value="1"/>
</dbReference>
<dbReference type="CDD" id="cd04301">
    <property type="entry name" value="NAT_SF"/>
    <property type="match status" value="1"/>
</dbReference>
<dbReference type="EMBL" id="LAFY01000320">
    <property type="protein sequence ID" value="KJY00466.1"/>
    <property type="molecule type" value="Genomic_DNA"/>
</dbReference>
<accession>A0A0F4GW93</accession>
<evidence type="ECO:0000256" key="1">
    <source>
        <dbReference type="SAM" id="MobiDB-lite"/>
    </source>
</evidence>
<protein>
    <recommendedName>
        <fullName evidence="3">N-acetyltransferase domain-containing protein</fullName>
    </recommendedName>
</protein>
<feature type="transmembrane region" description="Helical" evidence="2">
    <location>
        <begin position="216"/>
        <end position="237"/>
    </location>
</feature>
<gene>
    <name evidence="4" type="ORF">TI39_contig328g00014</name>
</gene>
<dbReference type="AlphaFoldDB" id="A0A0F4GW93"/>
<dbReference type="InterPro" id="IPR016181">
    <property type="entry name" value="Acyl_CoA_acyltransferase"/>
</dbReference>
<dbReference type="PROSITE" id="PS51186">
    <property type="entry name" value="GNAT"/>
    <property type="match status" value="1"/>
</dbReference>
<evidence type="ECO:0000259" key="3">
    <source>
        <dbReference type="PROSITE" id="PS51186"/>
    </source>
</evidence>
<keyword evidence="2" id="KW-0812">Transmembrane</keyword>
<feature type="region of interest" description="Disordered" evidence="1">
    <location>
        <begin position="118"/>
        <end position="182"/>
    </location>
</feature>
<dbReference type="OrthoDB" id="5343688at2759"/>
<evidence type="ECO:0000313" key="5">
    <source>
        <dbReference type="Proteomes" id="UP000033647"/>
    </source>
</evidence>
<organism evidence="4 5">
    <name type="scientific">Zymoseptoria brevis</name>
    <dbReference type="NCBI Taxonomy" id="1047168"/>
    <lineage>
        <taxon>Eukaryota</taxon>
        <taxon>Fungi</taxon>
        <taxon>Dikarya</taxon>
        <taxon>Ascomycota</taxon>
        <taxon>Pezizomycotina</taxon>
        <taxon>Dothideomycetes</taxon>
        <taxon>Dothideomycetidae</taxon>
        <taxon>Mycosphaerellales</taxon>
        <taxon>Mycosphaerellaceae</taxon>
        <taxon>Zymoseptoria</taxon>
    </lineage>
</organism>
<dbReference type="Proteomes" id="UP000033647">
    <property type="component" value="Unassembled WGS sequence"/>
</dbReference>
<keyword evidence="2" id="KW-0472">Membrane</keyword>
<dbReference type="InterPro" id="IPR000182">
    <property type="entry name" value="GNAT_dom"/>
</dbReference>
<keyword evidence="5" id="KW-1185">Reference proteome</keyword>
<dbReference type="SUPFAM" id="SSF55729">
    <property type="entry name" value="Acyl-CoA N-acyltransferases (Nat)"/>
    <property type="match status" value="1"/>
</dbReference>
<dbReference type="GO" id="GO:0016747">
    <property type="term" value="F:acyltransferase activity, transferring groups other than amino-acyl groups"/>
    <property type="evidence" value="ECO:0007669"/>
    <property type="project" value="InterPro"/>
</dbReference>